<evidence type="ECO:0000259" key="10">
    <source>
        <dbReference type="Pfam" id="PF25994"/>
    </source>
</evidence>
<name>A0ABQ6BVY3_9NEIS</name>
<dbReference type="InterPro" id="IPR050739">
    <property type="entry name" value="MFP"/>
</dbReference>
<keyword evidence="6 9" id="KW-0812">Transmembrane</keyword>
<evidence type="ECO:0000256" key="3">
    <source>
        <dbReference type="ARBA" id="ARBA00022448"/>
    </source>
</evidence>
<dbReference type="InterPro" id="IPR006144">
    <property type="entry name" value="Secretion_HlyD_CS"/>
</dbReference>
<dbReference type="Pfam" id="PF26002">
    <property type="entry name" value="Beta-barrel_AprE"/>
    <property type="match status" value="1"/>
</dbReference>
<dbReference type="PROSITE" id="PS00543">
    <property type="entry name" value="HLYD_FAMILY"/>
    <property type="match status" value="1"/>
</dbReference>
<sequence>MMKIEIQKPPGFAKRIWWRITAWSSGLFDRYLFASEKRDPAGDIDFVSEADWAIVEQNPRGARILVWLTACSLLALLLWASLAKVDEVTRGEGKVIPSSQVQIVQSLDGGIVQKILVREGQQVTAGQLLLRIDPTRFVSSLNENQAQSLSLKAKAARLSALASGKPFQLPEEVVKAAPDLASQEELLYRSRVAELDASLGVARQQLSQRSQEMNEVRARRDQAAQSLVLTQRELDATRPLLKSGAVSDVDVLRLERDVARYRGERDAAAAQLPRIQASIAEASRKMQEVELAFRNQASAELSETMGKLASLSEGRVALADRVKLSEVRSPVRGTVKQLLVNTEGGVVQPGKELVQIVPTDDALLLEARILPRDIAFLHPGQKALVKFTAYDFATYGGLDATLEQISADTVTDEKGNAFYLVKVRTKTAFLGDEKRPIIPGMVAEVDILTGKKTILTYLLKPVLRAKATALTER</sequence>
<accession>A0ABQ6BVY3</accession>
<comment type="subcellular location">
    <subcellularLocation>
        <location evidence="1 9">Cell inner membrane</location>
        <topology evidence="1 9">Single-pass membrane protein</topology>
    </subcellularLocation>
</comment>
<dbReference type="Proteomes" id="UP001156836">
    <property type="component" value="Unassembled WGS sequence"/>
</dbReference>
<keyword evidence="5 9" id="KW-0997">Cell inner membrane</keyword>
<evidence type="ECO:0000256" key="6">
    <source>
        <dbReference type="ARBA" id="ARBA00022692"/>
    </source>
</evidence>
<dbReference type="PRINTS" id="PR01490">
    <property type="entry name" value="RTXTOXIND"/>
</dbReference>
<dbReference type="SUPFAM" id="SSF111369">
    <property type="entry name" value="HlyD-like secretion proteins"/>
    <property type="match status" value="1"/>
</dbReference>
<keyword evidence="7 9" id="KW-1133">Transmembrane helix</keyword>
<keyword evidence="4 9" id="KW-1003">Cell membrane</keyword>
<keyword evidence="8 9" id="KW-0472">Membrane</keyword>
<evidence type="ECO:0000259" key="11">
    <source>
        <dbReference type="Pfam" id="PF26002"/>
    </source>
</evidence>
<dbReference type="InterPro" id="IPR010129">
    <property type="entry name" value="T1SS_HlyD"/>
</dbReference>
<dbReference type="Gene3D" id="2.40.30.170">
    <property type="match status" value="1"/>
</dbReference>
<evidence type="ECO:0000256" key="1">
    <source>
        <dbReference type="ARBA" id="ARBA00004377"/>
    </source>
</evidence>
<dbReference type="EMBL" id="BSOZ01000023">
    <property type="protein sequence ID" value="GLS04661.1"/>
    <property type="molecule type" value="Genomic_DNA"/>
</dbReference>
<dbReference type="PANTHER" id="PTHR30386:SF26">
    <property type="entry name" value="TRANSPORT PROTEIN COMB"/>
    <property type="match status" value="1"/>
</dbReference>
<keyword evidence="13" id="KW-1185">Reference proteome</keyword>
<evidence type="ECO:0000256" key="8">
    <source>
        <dbReference type="ARBA" id="ARBA00023136"/>
    </source>
</evidence>
<evidence type="ECO:0000313" key="12">
    <source>
        <dbReference type="EMBL" id="GLS04661.1"/>
    </source>
</evidence>
<dbReference type="InterPro" id="IPR058982">
    <property type="entry name" value="Beta-barrel_AprE"/>
</dbReference>
<feature type="domain" description="AprE-like beta-barrel" evidence="11">
    <location>
        <begin position="363"/>
        <end position="450"/>
    </location>
</feature>
<evidence type="ECO:0000256" key="2">
    <source>
        <dbReference type="ARBA" id="ARBA00009477"/>
    </source>
</evidence>
<feature type="transmembrane region" description="Helical" evidence="9">
    <location>
        <begin position="64"/>
        <end position="82"/>
    </location>
</feature>
<organism evidence="12 13">
    <name type="scientific">Chitiniphilus shinanonensis</name>
    <dbReference type="NCBI Taxonomy" id="553088"/>
    <lineage>
        <taxon>Bacteria</taxon>
        <taxon>Pseudomonadati</taxon>
        <taxon>Pseudomonadota</taxon>
        <taxon>Betaproteobacteria</taxon>
        <taxon>Neisseriales</taxon>
        <taxon>Chitinibacteraceae</taxon>
        <taxon>Chitiniphilus</taxon>
    </lineage>
</organism>
<dbReference type="Gene3D" id="2.40.50.100">
    <property type="match status" value="1"/>
</dbReference>
<evidence type="ECO:0000256" key="7">
    <source>
        <dbReference type="ARBA" id="ARBA00022989"/>
    </source>
</evidence>
<keyword evidence="3 9" id="KW-0813">Transport</keyword>
<feature type="domain" description="AprE-like long alpha-helical hairpin" evidence="10">
    <location>
        <begin position="139"/>
        <end position="321"/>
    </location>
</feature>
<dbReference type="PANTHER" id="PTHR30386">
    <property type="entry name" value="MEMBRANE FUSION SUBUNIT OF EMRAB-TOLC MULTIDRUG EFFLUX PUMP"/>
    <property type="match status" value="1"/>
</dbReference>
<reference evidence="13" key="1">
    <citation type="journal article" date="2019" name="Int. J. Syst. Evol. Microbiol.">
        <title>The Global Catalogue of Microorganisms (GCM) 10K type strain sequencing project: providing services to taxonomists for standard genome sequencing and annotation.</title>
        <authorList>
            <consortium name="The Broad Institute Genomics Platform"/>
            <consortium name="The Broad Institute Genome Sequencing Center for Infectious Disease"/>
            <person name="Wu L."/>
            <person name="Ma J."/>
        </authorList>
    </citation>
    <scope>NUCLEOTIDE SEQUENCE [LARGE SCALE GENOMIC DNA]</scope>
    <source>
        <strain evidence="13">NBRC 104970</strain>
    </source>
</reference>
<proteinExistence type="inferred from homology"/>
<comment type="similarity">
    <text evidence="2 9">Belongs to the membrane fusion protein (MFP) (TC 8.A.1) family.</text>
</comment>
<evidence type="ECO:0000313" key="13">
    <source>
        <dbReference type="Proteomes" id="UP001156836"/>
    </source>
</evidence>
<protein>
    <recommendedName>
        <fullName evidence="9">Membrane fusion protein (MFP) family protein</fullName>
    </recommendedName>
</protein>
<evidence type="ECO:0000256" key="5">
    <source>
        <dbReference type="ARBA" id="ARBA00022519"/>
    </source>
</evidence>
<dbReference type="InterPro" id="IPR058781">
    <property type="entry name" value="HH_AprE-like"/>
</dbReference>
<gene>
    <name evidence="12" type="ORF">GCM10007860_18080</name>
</gene>
<dbReference type="Pfam" id="PF25994">
    <property type="entry name" value="HH_AprE"/>
    <property type="match status" value="1"/>
</dbReference>
<comment type="caution">
    <text evidence="12">The sequence shown here is derived from an EMBL/GenBank/DDBJ whole genome shotgun (WGS) entry which is preliminary data.</text>
</comment>
<evidence type="ECO:0000256" key="4">
    <source>
        <dbReference type="ARBA" id="ARBA00022475"/>
    </source>
</evidence>
<dbReference type="NCBIfam" id="TIGR01843">
    <property type="entry name" value="type_I_hlyD"/>
    <property type="match status" value="1"/>
</dbReference>
<evidence type="ECO:0000256" key="9">
    <source>
        <dbReference type="RuleBase" id="RU365093"/>
    </source>
</evidence>